<dbReference type="RefSeq" id="XP_016620915.1">
    <property type="nucleotide sequence ID" value="XM_016763302.1"/>
</dbReference>
<protein>
    <submittedName>
        <fullName evidence="2">Uncharacterized protein</fullName>
    </submittedName>
</protein>
<dbReference type="VEuPathDB" id="FungiDB:Z519_05562"/>
<evidence type="ECO:0000313" key="2">
    <source>
        <dbReference type="EMBL" id="KIW94246.1"/>
    </source>
</evidence>
<dbReference type="AlphaFoldDB" id="A0A0D2EWK9"/>
<keyword evidence="3" id="KW-1185">Reference proteome</keyword>
<sequence>MWLPLLTVLVVLLDLASAVSVTRRLKNCSPSHRCPQPFMKRNATAGSDTLSLDIDPDLVNPVCGGIYEANINVQTAPDPFYLSPVCNNILSYIGGPQGDKDVDIIFTCAGFNNSGTGTRDVKIVFSTEDDSPIDADKSGTQLIPANMELVAEKQNVFFSSAVNLGVKMKGGTSKIFFQYIYC</sequence>
<dbReference type="HOGENOM" id="CLU_099911_0_0_1"/>
<evidence type="ECO:0000256" key="1">
    <source>
        <dbReference type="SAM" id="SignalP"/>
    </source>
</evidence>
<dbReference type="EMBL" id="KN846986">
    <property type="protein sequence ID" value="KIW94246.1"/>
    <property type="molecule type" value="Genomic_DNA"/>
</dbReference>
<dbReference type="GeneID" id="27698490"/>
<dbReference type="Proteomes" id="UP000053789">
    <property type="component" value="Unassembled WGS sequence"/>
</dbReference>
<proteinExistence type="predicted"/>
<keyword evidence="1" id="KW-0732">Signal</keyword>
<evidence type="ECO:0000313" key="3">
    <source>
        <dbReference type="Proteomes" id="UP000053789"/>
    </source>
</evidence>
<feature type="chain" id="PRO_5002241490" evidence="1">
    <location>
        <begin position="19"/>
        <end position="182"/>
    </location>
</feature>
<reference evidence="2" key="1">
    <citation type="submission" date="2015-01" db="EMBL/GenBank/DDBJ databases">
        <title>The Genome Sequence of Cladophialophora bantiana CBS 173.52.</title>
        <authorList>
            <consortium name="The Broad Institute Genomics Platform"/>
            <person name="Cuomo C."/>
            <person name="de Hoog S."/>
            <person name="Gorbushina A."/>
            <person name="Stielow B."/>
            <person name="Teixiera M."/>
            <person name="Abouelleil A."/>
            <person name="Chapman S.B."/>
            <person name="Priest M."/>
            <person name="Young S.K."/>
            <person name="Wortman J."/>
            <person name="Nusbaum C."/>
            <person name="Birren B."/>
        </authorList>
    </citation>
    <scope>NUCLEOTIDE SEQUENCE [LARGE SCALE GENOMIC DNA]</scope>
    <source>
        <strain evidence="2">CBS 173.52</strain>
    </source>
</reference>
<dbReference type="OrthoDB" id="4151272at2759"/>
<feature type="signal peptide" evidence="1">
    <location>
        <begin position="1"/>
        <end position="18"/>
    </location>
</feature>
<accession>A0A0D2EWK9</accession>
<organism evidence="2 3">
    <name type="scientific">Cladophialophora bantiana (strain ATCC 10958 / CBS 173.52 / CDC B-1940 / NIH 8579)</name>
    <name type="common">Xylohypha bantiana</name>
    <dbReference type="NCBI Taxonomy" id="1442370"/>
    <lineage>
        <taxon>Eukaryota</taxon>
        <taxon>Fungi</taxon>
        <taxon>Dikarya</taxon>
        <taxon>Ascomycota</taxon>
        <taxon>Pezizomycotina</taxon>
        <taxon>Eurotiomycetes</taxon>
        <taxon>Chaetothyriomycetidae</taxon>
        <taxon>Chaetothyriales</taxon>
        <taxon>Herpotrichiellaceae</taxon>
        <taxon>Cladophialophora</taxon>
    </lineage>
</organism>
<gene>
    <name evidence="2" type="ORF">Z519_05562</name>
</gene>
<name>A0A0D2EWK9_CLAB1</name>